<dbReference type="PANTHER" id="PTHR10366">
    <property type="entry name" value="NAD DEPENDENT EPIMERASE/DEHYDRATASE"/>
    <property type="match status" value="1"/>
</dbReference>
<dbReference type="SUPFAM" id="SSF51735">
    <property type="entry name" value="NAD(P)-binding Rossmann-fold domains"/>
    <property type="match status" value="1"/>
</dbReference>
<keyword evidence="1" id="KW-0560">Oxidoreductase</keyword>
<keyword evidence="5" id="KW-1185">Reference proteome</keyword>
<evidence type="ECO:0000256" key="1">
    <source>
        <dbReference type="ARBA" id="ARBA00023002"/>
    </source>
</evidence>
<accession>A0A6A6XFD9</accession>
<gene>
    <name evidence="4" type="ORF">K505DRAFT_274097</name>
</gene>
<proteinExistence type="inferred from homology"/>
<evidence type="ECO:0000256" key="2">
    <source>
        <dbReference type="ARBA" id="ARBA00023445"/>
    </source>
</evidence>
<dbReference type="Proteomes" id="UP000799757">
    <property type="component" value="Unassembled WGS sequence"/>
</dbReference>
<dbReference type="InterPro" id="IPR036291">
    <property type="entry name" value="NAD(P)-bd_dom_sf"/>
</dbReference>
<reference evidence="4" key="1">
    <citation type="journal article" date="2020" name="Stud. Mycol.">
        <title>101 Dothideomycetes genomes: a test case for predicting lifestyles and emergence of pathogens.</title>
        <authorList>
            <person name="Haridas S."/>
            <person name="Albert R."/>
            <person name="Binder M."/>
            <person name="Bloem J."/>
            <person name="Labutti K."/>
            <person name="Salamov A."/>
            <person name="Andreopoulos B."/>
            <person name="Baker S."/>
            <person name="Barry K."/>
            <person name="Bills G."/>
            <person name="Bluhm B."/>
            <person name="Cannon C."/>
            <person name="Castanera R."/>
            <person name="Culley D."/>
            <person name="Daum C."/>
            <person name="Ezra D."/>
            <person name="Gonzalez J."/>
            <person name="Henrissat B."/>
            <person name="Kuo A."/>
            <person name="Liang C."/>
            <person name="Lipzen A."/>
            <person name="Lutzoni F."/>
            <person name="Magnuson J."/>
            <person name="Mondo S."/>
            <person name="Nolan M."/>
            <person name="Ohm R."/>
            <person name="Pangilinan J."/>
            <person name="Park H.-J."/>
            <person name="Ramirez L."/>
            <person name="Alfaro M."/>
            <person name="Sun H."/>
            <person name="Tritt A."/>
            <person name="Yoshinaga Y."/>
            <person name="Zwiers L.-H."/>
            <person name="Turgeon B."/>
            <person name="Goodwin S."/>
            <person name="Spatafora J."/>
            <person name="Crous P."/>
            <person name="Grigoriev I."/>
        </authorList>
    </citation>
    <scope>NUCLEOTIDE SEQUENCE</scope>
    <source>
        <strain evidence="4">CBS 109.77</strain>
    </source>
</reference>
<dbReference type="PANTHER" id="PTHR10366:SF564">
    <property type="entry name" value="STEROL-4-ALPHA-CARBOXYLATE 3-DEHYDROGENASE, DECARBOXYLATING"/>
    <property type="match status" value="1"/>
</dbReference>
<dbReference type="InterPro" id="IPR001509">
    <property type="entry name" value="Epimerase_deHydtase"/>
</dbReference>
<dbReference type="GO" id="GO:0016616">
    <property type="term" value="F:oxidoreductase activity, acting on the CH-OH group of donors, NAD or NADP as acceptor"/>
    <property type="evidence" value="ECO:0007669"/>
    <property type="project" value="TreeGrafter"/>
</dbReference>
<dbReference type="Gene3D" id="3.40.50.720">
    <property type="entry name" value="NAD(P)-binding Rossmann-like Domain"/>
    <property type="match status" value="1"/>
</dbReference>
<dbReference type="OrthoDB" id="2735536at2759"/>
<organism evidence="4 5">
    <name type="scientific">Melanomma pulvis-pyrius CBS 109.77</name>
    <dbReference type="NCBI Taxonomy" id="1314802"/>
    <lineage>
        <taxon>Eukaryota</taxon>
        <taxon>Fungi</taxon>
        <taxon>Dikarya</taxon>
        <taxon>Ascomycota</taxon>
        <taxon>Pezizomycotina</taxon>
        <taxon>Dothideomycetes</taxon>
        <taxon>Pleosporomycetidae</taxon>
        <taxon>Pleosporales</taxon>
        <taxon>Melanommataceae</taxon>
        <taxon>Melanomma</taxon>
    </lineage>
</organism>
<evidence type="ECO:0000259" key="3">
    <source>
        <dbReference type="Pfam" id="PF01370"/>
    </source>
</evidence>
<dbReference type="InterPro" id="IPR050425">
    <property type="entry name" value="NAD(P)_dehydrat-like"/>
</dbReference>
<feature type="domain" description="NAD-dependent epimerase/dehydratase" evidence="3">
    <location>
        <begin position="6"/>
        <end position="265"/>
    </location>
</feature>
<evidence type="ECO:0000313" key="4">
    <source>
        <dbReference type="EMBL" id="KAF2794978.1"/>
    </source>
</evidence>
<sequence length="347" mass="37004">MSKGLILVSGVNGYIAAQTTKYFLDAGHSVRGTVRKLASAKPLLEKALKDYAEAGKFTVVEVPDITADGAFDEAVKDVTAIAHLASPVSFFFKDPEPVLHAAINGTKTLLNSALKAGPSLKTVVLMSSIAAIKNANPPPYVFTEADWNDFAEGEVARLGKETPGPVIYSASKVAAEKAFWQFREEKKPHFTMTAVNPVFVIGPPLLAPKTPSAVSETIHTIWTVFSGAPLPPPMTGLPQTVDVRDVAALVLYPIEHPEATDGERYIASNAAGHPQAVADILRKAFPEARGRIVEGTPGAGYKKGYEADAEISTPVDGSKGKKLIGEWIPYEKSVVDTAKQFVGLVKL</sequence>
<name>A0A6A6XFD9_9PLEO</name>
<dbReference type="Pfam" id="PF01370">
    <property type="entry name" value="Epimerase"/>
    <property type="match status" value="1"/>
</dbReference>
<evidence type="ECO:0000313" key="5">
    <source>
        <dbReference type="Proteomes" id="UP000799757"/>
    </source>
</evidence>
<protein>
    <submittedName>
        <fullName evidence="4">NAD(P)-binding protein</fullName>
    </submittedName>
</protein>
<dbReference type="AlphaFoldDB" id="A0A6A6XFD9"/>
<comment type="similarity">
    <text evidence="2">Belongs to the NAD(P)-dependent epimerase/dehydratase family. Dihydroflavonol-4-reductase subfamily.</text>
</comment>
<dbReference type="EMBL" id="MU001873">
    <property type="protein sequence ID" value="KAF2794978.1"/>
    <property type="molecule type" value="Genomic_DNA"/>
</dbReference>